<evidence type="ECO:0000256" key="8">
    <source>
        <dbReference type="HAMAP-Rule" id="MF_01161"/>
    </source>
</evidence>
<evidence type="ECO:0000256" key="7">
    <source>
        <dbReference type="ARBA" id="ARBA00048539"/>
    </source>
</evidence>
<feature type="domain" description="Lysidine-tRNA(Ile) synthetase C-terminal" evidence="9">
    <location>
        <begin position="386"/>
        <end position="458"/>
    </location>
</feature>
<comment type="subcellular location">
    <subcellularLocation>
        <location evidence="1 8">Cytoplasm</location>
    </subcellularLocation>
</comment>
<keyword evidence="2 8" id="KW-0963">Cytoplasm</keyword>
<gene>
    <name evidence="8" type="primary">tilS</name>
    <name evidence="10" type="ORF">SAMN02745941_02864</name>
</gene>
<dbReference type="InterPro" id="IPR014729">
    <property type="entry name" value="Rossmann-like_a/b/a_fold"/>
</dbReference>
<dbReference type="NCBIfam" id="TIGR02432">
    <property type="entry name" value="lysidine_TilS_N"/>
    <property type="match status" value="1"/>
</dbReference>
<dbReference type="HAMAP" id="MF_01161">
    <property type="entry name" value="tRNA_Ile_lys_synt"/>
    <property type="match status" value="1"/>
</dbReference>
<accession>A0A1M5ZF48</accession>
<dbReference type="InterPro" id="IPR012795">
    <property type="entry name" value="tRNA_Ile_lys_synt_N"/>
</dbReference>
<evidence type="ECO:0000256" key="2">
    <source>
        <dbReference type="ARBA" id="ARBA00022490"/>
    </source>
</evidence>
<evidence type="ECO:0000313" key="11">
    <source>
        <dbReference type="Proteomes" id="UP000184241"/>
    </source>
</evidence>
<evidence type="ECO:0000256" key="1">
    <source>
        <dbReference type="ARBA" id="ARBA00004496"/>
    </source>
</evidence>
<dbReference type="GO" id="GO:0006400">
    <property type="term" value="P:tRNA modification"/>
    <property type="evidence" value="ECO:0007669"/>
    <property type="project" value="UniProtKB-UniRule"/>
</dbReference>
<comment type="similarity">
    <text evidence="8">Belongs to the tRNA(Ile)-lysidine synthase family.</text>
</comment>
<keyword evidence="3 8" id="KW-0436">Ligase</keyword>
<comment type="domain">
    <text evidence="8">The N-terminal region contains the highly conserved SGGXDS motif, predicted to be a P-loop motif involved in ATP binding.</text>
</comment>
<dbReference type="Gene3D" id="3.40.50.620">
    <property type="entry name" value="HUPs"/>
    <property type="match status" value="1"/>
</dbReference>
<dbReference type="GO" id="GO:0032267">
    <property type="term" value="F:tRNA(Ile)-lysidine synthase activity"/>
    <property type="evidence" value="ECO:0007669"/>
    <property type="project" value="UniProtKB-EC"/>
</dbReference>
<keyword evidence="5 8" id="KW-0547">Nucleotide-binding</keyword>
<comment type="function">
    <text evidence="8">Ligates lysine onto the cytidine present at position 34 of the AUA codon-specific tRNA(Ile) that contains the anticodon CAU, in an ATP-dependent manner. Cytidine is converted to lysidine, thus changing the amino acid specificity of the tRNA from methionine to isoleucine.</text>
</comment>
<dbReference type="EC" id="6.3.4.19" evidence="8"/>
<dbReference type="PANTHER" id="PTHR43033:SF1">
    <property type="entry name" value="TRNA(ILE)-LYSIDINE SYNTHASE-RELATED"/>
    <property type="match status" value="1"/>
</dbReference>
<dbReference type="NCBIfam" id="TIGR02433">
    <property type="entry name" value="lysidine_TilS_C"/>
    <property type="match status" value="1"/>
</dbReference>
<dbReference type="AlphaFoldDB" id="A0A1M5ZF48"/>
<sequence length="465" mass="54415">MKDKIIKYIEDKELIKSGDRILVALSGGPDSIFLTNILIEISENYNLKIAAAHINHMLRGKEADEDEAYVRSFCEKAGINCFVKRVDINRIVKERGISSEMAGREERYKFFEELKKEHSYDKIALAHNLNDQAETILMRLMRGTGLEGLVGIKAKRDDIYIRPILCIERNEIEKYCLEKKLKPRIDKTNLENIYSRNKVRLELIPYIKENFNSDIINTINRLGILLSKDEEFINEYVEKSLDKYCDFKDELKIGEKLFLEKEALLTRTLKSALVVFSKKHFDFEMKHIYDIITLQRNKTGTRLSLPHNLEAVNVYKNVIIRFVNTYNEGKSKKANILLKKEELNNNIISFNEYDMEFTVSSNEGNLIFSDDSLVKYFDYDKISKNIEVRLRKDGDRMKPLGMSGRKKIKDIFIDFKIPKDNRDFIPIVCFDDEIAWVVGIKTSEEFKINKSTKKILKIKLIRKEQ</sequence>
<dbReference type="PANTHER" id="PTHR43033">
    <property type="entry name" value="TRNA(ILE)-LYSIDINE SYNTHASE-RELATED"/>
    <property type="match status" value="1"/>
</dbReference>
<dbReference type="GO" id="GO:0005737">
    <property type="term" value="C:cytoplasm"/>
    <property type="evidence" value="ECO:0007669"/>
    <property type="project" value="UniProtKB-SubCell"/>
</dbReference>
<proteinExistence type="inferred from homology"/>
<dbReference type="InterPro" id="IPR011063">
    <property type="entry name" value="TilS/TtcA_N"/>
</dbReference>
<dbReference type="EMBL" id="FQXU01000008">
    <property type="protein sequence ID" value="SHI22543.1"/>
    <property type="molecule type" value="Genomic_DNA"/>
</dbReference>
<dbReference type="RefSeq" id="WP_073020433.1">
    <property type="nucleotide sequence ID" value="NZ_FQXU01000008.1"/>
</dbReference>
<dbReference type="SUPFAM" id="SSF56037">
    <property type="entry name" value="PheT/TilS domain"/>
    <property type="match status" value="1"/>
</dbReference>
<dbReference type="SMART" id="SM00977">
    <property type="entry name" value="TilS_C"/>
    <property type="match status" value="1"/>
</dbReference>
<reference evidence="10 11" key="1">
    <citation type="submission" date="2016-11" db="EMBL/GenBank/DDBJ databases">
        <authorList>
            <person name="Jaros S."/>
            <person name="Januszkiewicz K."/>
            <person name="Wedrychowicz H."/>
        </authorList>
    </citation>
    <scope>NUCLEOTIDE SEQUENCE [LARGE SCALE GENOMIC DNA]</scope>
    <source>
        <strain evidence="10 11">DSM 6191</strain>
    </source>
</reference>
<name>A0A1M5ZF48_9CLOT</name>
<evidence type="ECO:0000256" key="4">
    <source>
        <dbReference type="ARBA" id="ARBA00022694"/>
    </source>
</evidence>
<dbReference type="Pfam" id="PF01171">
    <property type="entry name" value="ATP_bind_3"/>
    <property type="match status" value="1"/>
</dbReference>
<dbReference type="Proteomes" id="UP000184241">
    <property type="component" value="Unassembled WGS sequence"/>
</dbReference>
<evidence type="ECO:0000256" key="5">
    <source>
        <dbReference type="ARBA" id="ARBA00022741"/>
    </source>
</evidence>
<organism evidence="10 11">
    <name type="scientific">Clostridium intestinale DSM 6191</name>
    <dbReference type="NCBI Taxonomy" id="1121320"/>
    <lineage>
        <taxon>Bacteria</taxon>
        <taxon>Bacillati</taxon>
        <taxon>Bacillota</taxon>
        <taxon>Clostridia</taxon>
        <taxon>Eubacteriales</taxon>
        <taxon>Clostridiaceae</taxon>
        <taxon>Clostridium</taxon>
    </lineage>
</organism>
<keyword evidence="4 8" id="KW-0819">tRNA processing</keyword>
<evidence type="ECO:0000256" key="6">
    <source>
        <dbReference type="ARBA" id="ARBA00022840"/>
    </source>
</evidence>
<dbReference type="SUPFAM" id="SSF82829">
    <property type="entry name" value="MesJ substrate recognition domain-like"/>
    <property type="match status" value="1"/>
</dbReference>
<dbReference type="SUPFAM" id="SSF52402">
    <property type="entry name" value="Adenine nucleotide alpha hydrolases-like"/>
    <property type="match status" value="1"/>
</dbReference>
<evidence type="ECO:0000256" key="3">
    <source>
        <dbReference type="ARBA" id="ARBA00022598"/>
    </source>
</evidence>
<evidence type="ECO:0000313" key="10">
    <source>
        <dbReference type="EMBL" id="SHI22543.1"/>
    </source>
</evidence>
<comment type="catalytic activity">
    <reaction evidence="7 8">
        <text>cytidine(34) in tRNA(Ile2) + L-lysine + ATP = lysidine(34) in tRNA(Ile2) + AMP + diphosphate + H(+)</text>
        <dbReference type="Rhea" id="RHEA:43744"/>
        <dbReference type="Rhea" id="RHEA-COMP:10625"/>
        <dbReference type="Rhea" id="RHEA-COMP:10670"/>
        <dbReference type="ChEBI" id="CHEBI:15378"/>
        <dbReference type="ChEBI" id="CHEBI:30616"/>
        <dbReference type="ChEBI" id="CHEBI:32551"/>
        <dbReference type="ChEBI" id="CHEBI:33019"/>
        <dbReference type="ChEBI" id="CHEBI:82748"/>
        <dbReference type="ChEBI" id="CHEBI:83665"/>
        <dbReference type="ChEBI" id="CHEBI:456215"/>
        <dbReference type="EC" id="6.3.4.19"/>
    </reaction>
</comment>
<dbReference type="InterPro" id="IPR020825">
    <property type="entry name" value="Phe-tRNA_synthase-like_B3/B4"/>
</dbReference>
<dbReference type="InterPro" id="IPR012094">
    <property type="entry name" value="tRNA_Ile_lys_synt"/>
</dbReference>
<evidence type="ECO:0000259" key="9">
    <source>
        <dbReference type="SMART" id="SM00977"/>
    </source>
</evidence>
<feature type="binding site" evidence="8">
    <location>
        <begin position="26"/>
        <end position="31"/>
    </location>
    <ligand>
        <name>ATP</name>
        <dbReference type="ChEBI" id="CHEBI:30616"/>
    </ligand>
</feature>
<dbReference type="Gene3D" id="3.50.40.10">
    <property type="entry name" value="Phenylalanyl-trna Synthetase, Chain B, domain 3"/>
    <property type="match status" value="1"/>
</dbReference>
<keyword evidence="6 8" id="KW-0067">ATP-binding</keyword>
<protein>
    <recommendedName>
        <fullName evidence="8">tRNA(Ile)-lysidine synthase</fullName>
        <ecNumber evidence="8">6.3.4.19</ecNumber>
    </recommendedName>
    <alternativeName>
        <fullName evidence="8">tRNA(Ile)-2-lysyl-cytidine synthase</fullName>
    </alternativeName>
    <alternativeName>
        <fullName evidence="8">tRNA(Ile)-lysidine synthetase</fullName>
    </alternativeName>
</protein>
<dbReference type="InterPro" id="IPR012796">
    <property type="entry name" value="Lysidine-tRNA-synth_C"/>
</dbReference>
<dbReference type="CDD" id="cd01992">
    <property type="entry name" value="TilS_N"/>
    <property type="match status" value="1"/>
</dbReference>
<dbReference type="Pfam" id="PF11734">
    <property type="entry name" value="TilS_C"/>
    <property type="match status" value="1"/>
</dbReference>
<dbReference type="GO" id="GO:0005524">
    <property type="term" value="F:ATP binding"/>
    <property type="evidence" value="ECO:0007669"/>
    <property type="project" value="UniProtKB-UniRule"/>
</dbReference>